<dbReference type="OrthoDB" id="9127182at2"/>
<dbReference type="Proteomes" id="UP000036027">
    <property type="component" value="Unassembled WGS sequence"/>
</dbReference>
<dbReference type="EMBL" id="JTDO01000003">
    <property type="protein sequence ID" value="KLT73406.1"/>
    <property type="molecule type" value="Genomic_DNA"/>
</dbReference>
<organism evidence="1 2">
    <name type="scientific">Neisseria arctica</name>
    <dbReference type="NCBI Taxonomy" id="1470200"/>
    <lineage>
        <taxon>Bacteria</taxon>
        <taxon>Pseudomonadati</taxon>
        <taxon>Pseudomonadota</taxon>
        <taxon>Betaproteobacteria</taxon>
        <taxon>Neisseriales</taxon>
        <taxon>Neisseriaceae</taxon>
        <taxon>Neisseria</taxon>
    </lineage>
</organism>
<protein>
    <submittedName>
        <fullName evidence="1">Conjugal transfer protein</fullName>
    </submittedName>
</protein>
<proteinExistence type="predicted"/>
<dbReference type="AlphaFoldDB" id="A0A0J0YTG3"/>
<accession>A0A0J0YTG3</accession>
<dbReference type="PATRIC" id="fig|1470200.3.peg.1504"/>
<dbReference type="RefSeq" id="WP_047760280.1">
    <property type="nucleotide sequence ID" value="NZ_CP091510.1"/>
</dbReference>
<comment type="caution">
    <text evidence="1">The sequence shown here is derived from an EMBL/GenBank/DDBJ whole genome shotgun (WGS) entry which is preliminary data.</text>
</comment>
<evidence type="ECO:0000313" key="1">
    <source>
        <dbReference type="EMBL" id="KLT73406.1"/>
    </source>
</evidence>
<dbReference type="STRING" id="1470200.PL75_02165"/>
<keyword evidence="2" id="KW-1185">Reference proteome</keyword>
<gene>
    <name evidence="1" type="ORF">PL75_02165</name>
</gene>
<reference evidence="1 2" key="1">
    <citation type="submission" date="2014-11" db="EMBL/GenBank/DDBJ databases">
        <title>Genome of a novel goose pathogen.</title>
        <authorList>
            <person name="Hansen C.M."/>
            <person name="Hueffer K."/>
            <person name="Choi S.C."/>
        </authorList>
    </citation>
    <scope>NUCLEOTIDE SEQUENCE [LARGE SCALE GENOMIC DNA]</scope>
    <source>
        <strain evidence="1 2">KH1503</strain>
    </source>
</reference>
<evidence type="ECO:0000313" key="2">
    <source>
        <dbReference type="Proteomes" id="UP000036027"/>
    </source>
</evidence>
<sequence length="367" mass="40662">MTIRHTLPDTRPYPTDPVKNDLLLYADQIVRSNSGAQRKLAEESLRASIYTMLNQNHYLGLSVAMSMAPDAERYRALLNGLDETLQAKTDEEVQWFAMPVVLVAGNNQNLVLNLDTPSVEISACLANYPSLRPLAQATWLPKLIQAQKLAAIKAGQWFQAKQNTTTAEQFAASLPQHDLHIEAGQSVHVVFALGYGDKNIQTALNQTLREAALPLMQVWQETLKHPGLTLFTNPLAPATPLHAITEGSHMRLRMALDVFAANAIRAIRLQSPRVGVVIAAQEGGNLLFGFNATDSQFELQPQVFSWPLSPAEKIETIRQNFLDLMLECRVENIRQLDHPISEQEELPGYAAALKLPGFNPLFAESAE</sequence>
<name>A0A0J0YTG3_9NEIS</name>